<evidence type="ECO:0000256" key="10">
    <source>
        <dbReference type="SAM" id="MobiDB-lite"/>
    </source>
</evidence>
<dbReference type="InterPro" id="IPR039448">
    <property type="entry name" value="Beta_helix"/>
</dbReference>
<keyword evidence="3 9" id="KW-0964">Secreted</keyword>
<keyword evidence="7 9" id="KW-0456">Lyase</keyword>
<dbReference type="InterPro" id="IPR011050">
    <property type="entry name" value="Pectin_lyase_fold/virulence"/>
</dbReference>
<dbReference type="Pfam" id="PF00544">
    <property type="entry name" value="Pectate_lyase_4"/>
    <property type="match status" value="1"/>
</dbReference>
<dbReference type="InterPro" id="IPR002022">
    <property type="entry name" value="Pec_lyase"/>
</dbReference>
<dbReference type="SUPFAM" id="SSF51126">
    <property type="entry name" value="Pectin lyase-like"/>
    <property type="match status" value="2"/>
</dbReference>
<proteinExistence type="inferred from homology"/>
<dbReference type="SMART" id="SM00656">
    <property type="entry name" value="Amb_all"/>
    <property type="match status" value="1"/>
</dbReference>
<dbReference type="EMBL" id="CP040627">
    <property type="protein sequence ID" value="QMW93302.1"/>
    <property type="molecule type" value="Genomic_DNA"/>
</dbReference>
<sequence length="1109" mass="120931">MRKKSKVKNISEKVMVATLTSSIIMTPGFVANAETYDTSTISNSINEISKETEAVSILDSKGWLESASIEWKGISGATGYDVYYKKSDQSDLEYKQIDSDLIREYSSYYRADVLGLTSGNYTIKIVPIIDKNEYDLGKAITKSIKVKENVREGFAFSSESSMGTSSGGYDDDGAVAKNAQILYVTADNINTVNADVITNNKGAKTTCTGLTDILAKRQKGYDKTPLIIRMIGQINSSDINGLNSNGYLELKGCYNITFEGVGEDATAYKWGFLIRDAHNVELRNIGIMLFPDDAISLDTGNENIWVHNNDIFYGTAGSDKDQAKGDGSCDVKGKSTYVTVSYNHFYDSGKCSLCGMKDSENFYVTYHHNWFDHSDSRHPRIRVGSVHVYNNYFDGNSKYGVGVTKGSSAFIENNYFRNCKYPMLISEQGTDVANGNTGTFSNEDGGMIKAYNNKVEGASSLIYANDDKTQFDAYLASSRDEKVPETYKSVQGNNIYNNFDTSSAMYDYSVDANEDVENVVTSYAGRVDGGDFIWKFTDADDTDSSMNNELMDKIKNYKSDLVSVGGKSIVSSSKIMSTESVEEIASDSEDIDKSNIKENEEISTTTESEKGILSEEATNLENNESETSETIENKSESEVETVESAKSKDSAIGNLEATGINTNLADKDDDEFTDAVYVSSNGSSNNDGSYNNPLDLISALDKVKNSEASVILLESGTYKFDSQITISNNGSKDAYNVLKGCKDAKVVFDFSNEEYNSKDTSKNARGIQLNGNYWYVGNITIKGAADNGMMLSGSHNIIERCIFDGNRDTGLQISRKSSSVTDYKDWPSYNSVINCTSKNNCDPATYENADGFAAKLTCGDGNIFDGCISYNNSDDGWDLFAKTETGSIGVITIRNCIAIRNGKTEDGTTNSNCDGNGFKLGGSGVPTPHVVTNCLAIENLHHGFTDNNNPAALEVTNCTAFDNNKGGKKNNFSLYRCKDAVVTNCISYTTNSKTSDKLVNLSGNHIIYTNSDKWYKVTETQAIDTGSSASRGEVIFSGTSASDFVNAKVPSVGTDFDELWRNDDGTINTNGVALISSSSQYNTFSNDGGSIGARFFSGNEVSEINVNLK</sequence>
<dbReference type="PANTHER" id="PTHR40088">
    <property type="entry name" value="PECTATE LYASE (EUROFUNG)"/>
    <property type="match status" value="1"/>
</dbReference>
<evidence type="ECO:0000256" key="5">
    <source>
        <dbReference type="ARBA" id="ARBA00022729"/>
    </source>
</evidence>
<dbReference type="GO" id="GO:0016837">
    <property type="term" value="F:carbon-oxygen lyase activity, acting on polysaccharides"/>
    <property type="evidence" value="ECO:0007669"/>
    <property type="project" value="TreeGrafter"/>
</dbReference>
<feature type="compositionally biased region" description="Acidic residues" evidence="10">
    <location>
        <begin position="580"/>
        <end position="590"/>
    </location>
</feature>
<dbReference type="GO" id="GO:0000272">
    <property type="term" value="P:polysaccharide catabolic process"/>
    <property type="evidence" value="ECO:0007669"/>
    <property type="project" value="UniProtKB-KW"/>
</dbReference>
<feature type="compositionally biased region" description="Basic and acidic residues" evidence="10">
    <location>
        <begin position="631"/>
        <end position="648"/>
    </location>
</feature>
<evidence type="ECO:0000313" key="13">
    <source>
        <dbReference type="Proteomes" id="UP000515243"/>
    </source>
</evidence>
<keyword evidence="5" id="KW-0732">Signal</keyword>
<name>A0AAP9RJ10_CLOBU</name>
<feature type="compositionally biased region" description="Basic and acidic residues" evidence="10">
    <location>
        <begin position="591"/>
        <end position="600"/>
    </location>
</feature>
<keyword evidence="9" id="KW-0624">Polysaccharide degradation</keyword>
<dbReference type="Proteomes" id="UP000515243">
    <property type="component" value="Chromosome 2"/>
</dbReference>
<evidence type="ECO:0000256" key="4">
    <source>
        <dbReference type="ARBA" id="ARBA00022723"/>
    </source>
</evidence>
<dbReference type="GeneID" id="92946619"/>
<comment type="similarity">
    <text evidence="8">Belongs to the polysaccharide lyase 9 family.</text>
</comment>
<dbReference type="Pfam" id="PF13229">
    <property type="entry name" value="Beta_helix"/>
    <property type="match status" value="1"/>
</dbReference>
<evidence type="ECO:0000256" key="7">
    <source>
        <dbReference type="ARBA" id="ARBA00023239"/>
    </source>
</evidence>
<dbReference type="InterPro" id="IPR052052">
    <property type="entry name" value="Polysaccharide_Lyase_9"/>
</dbReference>
<protein>
    <submittedName>
        <fullName evidence="12">Silent information regulator protein Sir2</fullName>
    </submittedName>
</protein>
<gene>
    <name evidence="12" type="ORF">FF104_20580</name>
</gene>
<evidence type="ECO:0000256" key="3">
    <source>
        <dbReference type="ARBA" id="ARBA00022525"/>
    </source>
</evidence>
<comment type="subcellular location">
    <subcellularLocation>
        <location evidence="2 9">Secreted</location>
    </subcellularLocation>
</comment>
<dbReference type="PANTHER" id="PTHR40088:SF1">
    <property type="entry name" value="PECTATE LYASE PEL9"/>
    <property type="match status" value="1"/>
</dbReference>
<evidence type="ECO:0000256" key="6">
    <source>
        <dbReference type="ARBA" id="ARBA00022837"/>
    </source>
</evidence>
<feature type="domain" description="Pectate lyase" evidence="11">
    <location>
        <begin position="217"/>
        <end position="422"/>
    </location>
</feature>
<dbReference type="InterPro" id="IPR006626">
    <property type="entry name" value="PbH1"/>
</dbReference>
<dbReference type="Gene3D" id="2.160.20.10">
    <property type="entry name" value="Single-stranded right-handed beta-helix, Pectin lyase-like"/>
    <property type="match status" value="2"/>
</dbReference>
<evidence type="ECO:0000256" key="1">
    <source>
        <dbReference type="ARBA" id="ARBA00001913"/>
    </source>
</evidence>
<dbReference type="GO" id="GO:0046872">
    <property type="term" value="F:metal ion binding"/>
    <property type="evidence" value="ECO:0007669"/>
    <property type="project" value="UniProtKB-KW"/>
</dbReference>
<keyword evidence="9" id="KW-0119">Carbohydrate metabolism</keyword>
<dbReference type="AlphaFoldDB" id="A0AAP9RJ10"/>
<feature type="region of interest" description="Disordered" evidence="10">
    <location>
        <begin position="575"/>
        <end position="648"/>
    </location>
</feature>
<accession>A0AAP9RJ10</accession>
<dbReference type="SMART" id="SM00710">
    <property type="entry name" value="PbH1"/>
    <property type="match status" value="10"/>
</dbReference>
<evidence type="ECO:0000256" key="2">
    <source>
        <dbReference type="ARBA" id="ARBA00004613"/>
    </source>
</evidence>
<evidence type="ECO:0000259" key="11">
    <source>
        <dbReference type="SMART" id="SM00656"/>
    </source>
</evidence>
<dbReference type="InterPro" id="IPR012334">
    <property type="entry name" value="Pectin_lyas_fold"/>
</dbReference>
<evidence type="ECO:0000256" key="9">
    <source>
        <dbReference type="RuleBase" id="RU361173"/>
    </source>
</evidence>
<dbReference type="GO" id="GO:0005576">
    <property type="term" value="C:extracellular region"/>
    <property type="evidence" value="ECO:0007669"/>
    <property type="project" value="UniProtKB-SubCell"/>
</dbReference>
<evidence type="ECO:0000256" key="8">
    <source>
        <dbReference type="ARBA" id="ARBA00038263"/>
    </source>
</evidence>
<comment type="cofactor">
    <cofactor evidence="1">
        <name>Ca(2+)</name>
        <dbReference type="ChEBI" id="CHEBI:29108"/>
    </cofactor>
</comment>
<comment type="similarity">
    <text evidence="9">Belongs to the polysaccharide lyase 1 family.</text>
</comment>
<evidence type="ECO:0000313" key="12">
    <source>
        <dbReference type="EMBL" id="QMW93302.1"/>
    </source>
</evidence>
<keyword evidence="6" id="KW-0106">Calcium</keyword>
<organism evidence="12 13">
    <name type="scientific">Clostridium butyricum</name>
    <dbReference type="NCBI Taxonomy" id="1492"/>
    <lineage>
        <taxon>Bacteria</taxon>
        <taxon>Bacillati</taxon>
        <taxon>Bacillota</taxon>
        <taxon>Clostridia</taxon>
        <taxon>Eubacteriales</taxon>
        <taxon>Clostridiaceae</taxon>
        <taxon>Clostridium</taxon>
    </lineage>
</organism>
<keyword evidence="4" id="KW-0479">Metal-binding</keyword>
<reference evidence="12 13" key="1">
    <citation type="submission" date="2019-05" db="EMBL/GenBank/DDBJ databases">
        <authorList>
            <person name="Schori C."/>
            <person name="Ahrens C."/>
        </authorList>
    </citation>
    <scope>NUCLEOTIDE SEQUENCE [LARGE SCALE GENOMIC DNA]</scope>
    <source>
        <strain evidence="12 13">DSM 10702</strain>
    </source>
</reference>
<dbReference type="RefSeq" id="WP_141912298.1">
    <property type="nucleotide sequence ID" value="NZ_AP019717.1"/>
</dbReference>